<dbReference type="Proteomes" id="UP000499080">
    <property type="component" value="Unassembled WGS sequence"/>
</dbReference>
<dbReference type="PANTHER" id="PTHR24346:SF42">
    <property type="entry name" value="SERINE_THREONINE-PROTEIN KINASE SIK3"/>
    <property type="match status" value="1"/>
</dbReference>
<dbReference type="EMBL" id="BGPR01001000">
    <property type="protein sequence ID" value="GBM42604.1"/>
    <property type="molecule type" value="Genomic_DNA"/>
</dbReference>
<dbReference type="PROSITE" id="PS50011">
    <property type="entry name" value="PROTEIN_KINASE_DOM"/>
    <property type="match status" value="1"/>
</dbReference>
<evidence type="ECO:0000256" key="5">
    <source>
        <dbReference type="ARBA" id="ARBA00022741"/>
    </source>
</evidence>
<feature type="region of interest" description="Disordered" evidence="11">
    <location>
        <begin position="541"/>
        <end position="566"/>
    </location>
</feature>
<keyword evidence="6 15" id="KW-0418">Kinase</keyword>
<evidence type="ECO:0000256" key="11">
    <source>
        <dbReference type="SAM" id="MobiDB-lite"/>
    </source>
</evidence>
<dbReference type="Pfam" id="PF23312">
    <property type="entry name" value="UBA_SIK3"/>
    <property type="match status" value="1"/>
</dbReference>
<accession>A0A4Y2FSJ5</accession>
<reference evidence="15 16" key="1">
    <citation type="journal article" date="2019" name="Sci. Rep.">
        <title>Orb-weaving spider Araneus ventricosus genome elucidates the spidroin gene catalogue.</title>
        <authorList>
            <person name="Kono N."/>
            <person name="Nakamura H."/>
            <person name="Ohtoshi R."/>
            <person name="Moran D.A.P."/>
            <person name="Shinohara A."/>
            <person name="Yoshida Y."/>
            <person name="Fujiwara M."/>
            <person name="Mori M."/>
            <person name="Tomita M."/>
            <person name="Arakawa K."/>
        </authorList>
    </citation>
    <scope>NUCLEOTIDE SEQUENCE [LARGE SCALE GENOMIC DNA]</scope>
</reference>
<keyword evidence="4" id="KW-0808">Transferase</keyword>
<dbReference type="EC" id="2.7.11.1" evidence="2"/>
<feature type="domain" description="Protein kinase" evidence="13">
    <location>
        <begin position="21"/>
        <end position="278"/>
    </location>
</feature>
<gene>
    <name evidence="15" type="primary">Sik3_1</name>
    <name evidence="15" type="ORF">AVEN_148935_1</name>
</gene>
<feature type="compositionally biased region" description="Low complexity" evidence="11">
    <location>
        <begin position="767"/>
        <end position="779"/>
    </location>
</feature>
<evidence type="ECO:0000256" key="1">
    <source>
        <dbReference type="ARBA" id="ARBA00006234"/>
    </source>
</evidence>
<evidence type="ECO:0000256" key="7">
    <source>
        <dbReference type="ARBA" id="ARBA00022840"/>
    </source>
</evidence>
<dbReference type="InterPro" id="IPR011009">
    <property type="entry name" value="Kinase-like_dom_sf"/>
</dbReference>
<comment type="catalytic activity">
    <reaction evidence="9">
        <text>L-seryl-[protein] + ATP = O-phospho-L-seryl-[protein] + ADP + H(+)</text>
        <dbReference type="Rhea" id="RHEA:17989"/>
        <dbReference type="Rhea" id="RHEA-COMP:9863"/>
        <dbReference type="Rhea" id="RHEA-COMP:11604"/>
        <dbReference type="ChEBI" id="CHEBI:15378"/>
        <dbReference type="ChEBI" id="CHEBI:29999"/>
        <dbReference type="ChEBI" id="CHEBI:30616"/>
        <dbReference type="ChEBI" id="CHEBI:83421"/>
        <dbReference type="ChEBI" id="CHEBI:456216"/>
        <dbReference type="EC" id="2.7.11.1"/>
    </reaction>
</comment>
<evidence type="ECO:0000256" key="2">
    <source>
        <dbReference type="ARBA" id="ARBA00012513"/>
    </source>
</evidence>
<proteinExistence type="inferred from homology"/>
<feature type="region of interest" description="Disordered" evidence="11">
    <location>
        <begin position="1061"/>
        <end position="1084"/>
    </location>
</feature>
<dbReference type="AlphaFoldDB" id="A0A4Y2FSJ5"/>
<dbReference type="SUPFAM" id="SSF56112">
    <property type="entry name" value="Protein kinase-like (PK-like)"/>
    <property type="match status" value="1"/>
</dbReference>
<dbReference type="GO" id="GO:0000226">
    <property type="term" value="P:microtubule cytoskeleton organization"/>
    <property type="evidence" value="ECO:0007669"/>
    <property type="project" value="TreeGrafter"/>
</dbReference>
<keyword evidence="7 10" id="KW-0067">ATP-binding</keyword>
<organism evidence="15 16">
    <name type="scientific">Araneus ventricosus</name>
    <name type="common">Orbweaver spider</name>
    <name type="synonym">Epeira ventricosa</name>
    <dbReference type="NCBI Taxonomy" id="182803"/>
    <lineage>
        <taxon>Eukaryota</taxon>
        <taxon>Metazoa</taxon>
        <taxon>Ecdysozoa</taxon>
        <taxon>Arthropoda</taxon>
        <taxon>Chelicerata</taxon>
        <taxon>Arachnida</taxon>
        <taxon>Araneae</taxon>
        <taxon>Araneomorphae</taxon>
        <taxon>Entelegynae</taxon>
        <taxon>Araneoidea</taxon>
        <taxon>Araneidae</taxon>
        <taxon>Araneus</taxon>
    </lineage>
</organism>
<dbReference type="Pfam" id="PF00069">
    <property type="entry name" value="Pkinase"/>
    <property type="match status" value="2"/>
</dbReference>
<feature type="transmembrane region" description="Helical" evidence="12">
    <location>
        <begin position="139"/>
        <end position="161"/>
    </location>
</feature>
<feature type="compositionally biased region" description="Polar residues" evidence="11">
    <location>
        <begin position="1064"/>
        <end position="1074"/>
    </location>
</feature>
<evidence type="ECO:0000259" key="13">
    <source>
        <dbReference type="PROSITE" id="PS50011"/>
    </source>
</evidence>
<dbReference type="InterPro" id="IPR028375">
    <property type="entry name" value="KA1/Ssp2_C"/>
</dbReference>
<feature type="binding site" evidence="10">
    <location>
        <position position="50"/>
    </location>
    <ligand>
        <name>ATP</name>
        <dbReference type="ChEBI" id="CHEBI:30616"/>
    </ligand>
</feature>
<dbReference type="PROSITE" id="PS00107">
    <property type="entry name" value="PROTEIN_KINASE_ATP"/>
    <property type="match status" value="1"/>
</dbReference>
<keyword evidence="3" id="KW-0723">Serine/threonine-protein kinase</keyword>
<dbReference type="PROSITE" id="PS50032">
    <property type="entry name" value="KA1"/>
    <property type="match status" value="1"/>
</dbReference>
<evidence type="ECO:0000313" key="16">
    <source>
        <dbReference type="Proteomes" id="UP000499080"/>
    </source>
</evidence>
<dbReference type="PANTHER" id="PTHR24346">
    <property type="entry name" value="MAP/MICROTUBULE AFFINITY-REGULATING KINASE"/>
    <property type="match status" value="1"/>
</dbReference>
<dbReference type="GO" id="GO:0050321">
    <property type="term" value="F:tau-protein kinase activity"/>
    <property type="evidence" value="ECO:0007669"/>
    <property type="project" value="TreeGrafter"/>
</dbReference>
<dbReference type="GO" id="GO:0005524">
    <property type="term" value="F:ATP binding"/>
    <property type="evidence" value="ECO:0007669"/>
    <property type="project" value="UniProtKB-UniRule"/>
</dbReference>
<comment type="caution">
    <text evidence="15">The sequence shown here is derived from an EMBL/GenBank/DDBJ whole genome shotgun (WGS) entry which is preliminary data.</text>
</comment>
<dbReference type="InterPro" id="IPR000719">
    <property type="entry name" value="Prot_kinase_dom"/>
</dbReference>
<protein>
    <recommendedName>
        <fullName evidence="2">non-specific serine/threonine protein kinase</fullName>
        <ecNumber evidence="2">2.7.11.1</ecNumber>
    </recommendedName>
</protein>
<feature type="domain" description="KA1" evidence="14">
    <location>
        <begin position="1144"/>
        <end position="1193"/>
    </location>
</feature>
<keyword evidence="12" id="KW-1133">Transmembrane helix</keyword>
<name>A0A4Y2FSJ5_ARAVE</name>
<feature type="compositionally biased region" description="Polar residues" evidence="11">
    <location>
        <begin position="866"/>
        <end position="883"/>
    </location>
</feature>
<feature type="region of interest" description="Disordered" evidence="11">
    <location>
        <begin position="366"/>
        <end position="398"/>
    </location>
</feature>
<dbReference type="FunFam" id="3.30.200.20:FF:000003">
    <property type="entry name" value="Non-specific serine/threonine protein kinase"/>
    <property type="match status" value="1"/>
</dbReference>
<keyword evidence="12" id="KW-0472">Membrane</keyword>
<dbReference type="GO" id="GO:0035556">
    <property type="term" value="P:intracellular signal transduction"/>
    <property type="evidence" value="ECO:0007669"/>
    <property type="project" value="TreeGrafter"/>
</dbReference>
<evidence type="ECO:0000256" key="10">
    <source>
        <dbReference type="PROSITE-ProRule" id="PRU10141"/>
    </source>
</evidence>
<evidence type="ECO:0000256" key="12">
    <source>
        <dbReference type="SAM" id="Phobius"/>
    </source>
</evidence>
<feature type="compositionally biased region" description="Polar residues" evidence="11">
    <location>
        <begin position="780"/>
        <end position="792"/>
    </location>
</feature>
<dbReference type="Gene3D" id="3.30.310.80">
    <property type="entry name" value="Kinase associated domain 1, KA1"/>
    <property type="match status" value="1"/>
</dbReference>
<sequence>MATDGSKSSASSGGLVRVGFYHLEKTIGKGNFAVVKLATHIITKTKVAIKIIDKTHLDEDNLKKILREIQIMKMLHHPHIIALYQVMETERMIYLVTEYASGGEIFDGDGAIPADFFPLYSDRHNSCVIRVHSPFIFKYVGSLITLLIVLLSCLIVSPWVMNRFTADFGFSNYYEMDKMLSTWCGSPPYAAPELFEGRQYNGPKADVWSLGVVLYVLVCGALPFDGSTLHSLRNRVLAGKFRIPYFMSSECEHLIRHMLIVDPARRLTLDQIIKHKWITLEADEEFGRVLKKHSVSSKVEEEEPVCEVVIDYMLQLPAFKREDIVCSVKENKFDQYSAMYHLLLEKIKTHQRMSLIPQNLPVASQPQRKASITTGVVEKSPPTESTTESEQPAIPKPMFSPIPIVQLVNENLEKFGDVELESDEEERHTESTQSQYHVVRRHTVGPDNADAPEAGAVGGDLFLTRGGAHYGPTLHPAQALPLSALPHTNLPQNLPLVQNQPPQVFCVKDQHLLKPPQVLGAVGGLGRRASDGGANVKNYYQRQIPGQQGQSPNKERPSTMSPNSTLPQGLQALALQEDESQEQEEQQMAQSTVQGYSVWEQPQNFRIGISPPEEVQKKMPPMKQRRTGLLTVLEKQPVKYRYCQQLQLFLSSAEYNALNSPNGGRESLRDGASHQSTSGRYSPVRRASDGCSPVSYYRNQLDRIYYQTLTGPQTSPDSFKAVLQEYQQLQQMHSPAVDSRVSAEMQRQHCLHIQQMAQLQPSGYLTSISSPPSIAGSPIHQPQTSVGGSPSALSQHLQKLHLQHQGGPMSFSGLECPLQAFQRIQAMSTPHHSAPYPSDTSPTRLPLGSTSPKQPYPDSPTHLYSCPTSYPGQKSGSSPPPVSYQNLDMIQEDITEHIIPGGSDTMLTVVTSEESPRTSPTCQQMGFPQISITDETGLVTVSSSSLTGQTIHHDIVSRKQPLQRQKSDVVQMAVPKRYQLSSNIEEHIVRGGRRAFVRQSSREAEDRDIATEFAMCGSSKSLLRWATKQSIRQSYVHAKHLRQTFPPIGHISTSSLGKKLGRQSLGQHISTSDPTPNPWAGKPSNWWSKKSVLREHQLHKTPSGSVHVPLPQTETDILQEIQLQLEPIVRGLSMMLQRSERGLAVEHPAGVQIELEVLEGPHPDDKRLKMRRISGDSLQYNEICRELLNGINI</sequence>
<dbReference type="InterPro" id="IPR001772">
    <property type="entry name" value="KA1_dom"/>
</dbReference>
<dbReference type="OrthoDB" id="193931at2759"/>
<dbReference type="GO" id="GO:0106310">
    <property type="term" value="F:protein serine kinase activity"/>
    <property type="evidence" value="ECO:0007669"/>
    <property type="project" value="RHEA"/>
</dbReference>
<feature type="region of interest" description="Disordered" evidence="11">
    <location>
        <begin position="829"/>
        <end position="883"/>
    </location>
</feature>
<dbReference type="Gene3D" id="3.30.200.20">
    <property type="entry name" value="Phosphorylase Kinase, domain 1"/>
    <property type="match status" value="1"/>
</dbReference>
<evidence type="ECO:0000256" key="8">
    <source>
        <dbReference type="ARBA" id="ARBA00047899"/>
    </source>
</evidence>
<dbReference type="FunFam" id="1.10.510.10:FF:000571">
    <property type="entry name" value="Maternal embryonic leucine zipper kinase"/>
    <property type="match status" value="1"/>
</dbReference>
<evidence type="ECO:0000256" key="6">
    <source>
        <dbReference type="ARBA" id="ARBA00022777"/>
    </source>
</evidence>
<dbReference type="InterPro" id="IPR017441">
    <property type="entry name" value="Protein_kinase_ATP_BS"/>
</dbReference>
<dbReference type="InterPro" id="IPR057380">
    <property type="entry name" value="UBA_SIK1/2/3"/>
</dbReference>
<feature type="region of interest" description="Disordered" evidence="11">
    <location>
        <begin position="661"/>
        <end position="687"/>
    </location>
</feature>
<dbReference type="Gene3D" id="1.10.510.10">
    <property type="entry name" value="Transferase(Phosphotransferase) domain 1"/>
    <property type="match status" value="1"/>
</dbReference>
<feature type="compositionally biased region" description="Polar residues" evidence="11">
    <location>
        <begin position="838"/>
        <end position="853"/>
    </location>
</feature>
<comment type="similarity">
    <text evidence="1">Belongs to the protein kinase superfamily. CAMK Ser/Thr protein kinase family. SNF1 subfamily.</text>
</comment>
<dbReference type="SUPFAM" id="SSF103243">
    <property type="entry name" value="KA1-like"/>
    <property type="match status" value="1"/>
</dbReference>
<evidence type="ECO:0000259" key="14">
    <source>
        <dbReference type="PROSITE" id="PS50032"/>
    </source>
</evidence>
<keyword evidence="5 10" id="KW-0547">Nucleotide-binding</keyword>
<evidence type="ECO:0000256" key="4">
    <source>
        <dbReference type="ARBA" id="ARBA00022679"/>
    </source>
</evidence>
<feature type="region of interest" description="Disordered" evidence="11">
    <location>
        <begin position="763"/>
        <end position="794"/>
    </location>
</feature>
<keyword evidence="16" id="KW-1185">Reference proteome</keyword>
<dbReference type="GO" id="GO:0005737">
    <property type="term" value="C:cytoplasm"/>
    <property type="evidence" value="ECO:0007669"/>
    <property type="project" value="TreeGrafter"/>
</dbReference>
<comment type="catalytic activity">
    <reaction evidence="8">
        <text>L-threonyl-[protein] + ATP = O-phospho-L-threonyl-[protein] + ADP + H(+)</text>
        <dbReference type="Rhea" id="RHEA:46608"/>
        <dbReference type="Rhea" id="RHEA-COMP:11060"/>
        <dbReference type="Rhea" id="RHEA-COMP:11605"/>
        <dbReference type="ChEBI" id="CHEBI:15378"/>
        <dbReference type="ChEBI" id="CHEBI:30013"/>
        <dbReference type="ChEBI" id="CHEBI:30616"/>
        <dbReference type="ChEBI" id="CHEBI:61977"/>
        <dbReference type="ChEBI" id="CHEBI:456216"/>
        <dbReference type="EC" id="2.7.11.1"/>
    </reaction>
</comment>
<keyword evidence="12" id="KW-0812">Transmembrane</keyword>
<evidence type="ECO:0000256" key="9">
    <source>
        <dbReference type="ARBA" id="ARBA00048679"/>
    </source>
</evidence>
<evidence type="ECO:0000256" key="3">
    <source>
        <dbReference type="ARBA" id="ARBA00022527"/>
    </source>
</evidence>
<evidence type="ECO:0000313" key="15">
    <source>
        <dbReference type="EMBL" id="GBM42604.1"/>
    </source>
</evidence>